<gene>
    <name evidence="1" type="ORF">F5891DRAFT_259706</name>
</gene>
<dbReference type="RefSeq" id="XP_041216806.1">
    <property type="nucleotide sequence ID" value="XM_041371116.1"/>
</dbReference>
<reference evidence="1" key="1">
    <citation type="journal article" date="2020" name="New Phytol.">
        <title>Comparative genomics reveals dynamic genome evolution in host specialist ectomycorrhizal fungi.</title>
        <authorList>
            <person name="Lofgren L.A."/>
            <person name="Nguyen N.H."/>
            <person name="Vilgalys R."/>
            <person name="Ruytinx J."/>
            <person name="Liao H.L."/>
            <person name="Branco S."/>
            <person name="Kuo A."/>
            <person name="LaButti K."/>
            <person name="Lipzen A."/>
            <person name="Andreopoulos W."/>
            <person name="Pangilinan J."/>
            <person name="Riley R."/>
            <person name="Hundley H."/>
            <person name="Na H."/>
            <person name="Barry K."/>
            <person name="Grigoriev I.V."/>
            <person name="Stajich J.E."/>
            <person name="Kennedy P.G."/>
        </authorList>
    </citation>
    <scope>NUCLEOTIDE SEQUENCE</scope>
    <source>
        <strain evidence="1">FC203</strain>
    </source>
</reference>
<keyword evidence="2" id="KW-1185">Reference proteome</keyword>
<organism evidence="1 2">
    <name type="scientific">Suillus fuscotomentosus</name>
    <dbReference type="NCBI Taxonomy" id="1912939"/>
    <lineage>
        <taxon>Eukaryota</taxon>
        <taxon>Fungi</taxon>
        <taxon>Dikarya</taxon>
        <taxon>Basidiomycota</taxon>
        <taxon>Agaricomycotina</taxon>
        <taxon>Agaricomycetes</taxon>
        <taxon>Agaricomycetidae</taxon>
        <taxon>Boletales</taxon>
        <taxon>Suillineae</taxon>
        <taxon>Suillaceae</taxon>
        <taxon>Suillus</taxon>
    </lineage>
</organism>
<name>A0AAD4DNX3_9AGAM</name>
<sequence>MFSPHPTITTVSSWTMAYPNDSILPRNQVIVLTAAGRPLLSRPKSLSLNIAFTNYAHIYYRIPNRHEPLPPKHNRYTNPFRLYNADVFKCLSDSSTARSHSCMRILQRRQWLVFNTMALDPGHMNRVGDTMLILFRSFARFEAPTYLLGSPWQIYS</sequence>
<protein>
    <submittedName>
        <fullName evidence="1">Uncharacterized protein</fullName>
    </submittedName>
</protein>
<dbReference type="GeneID" id="64665414"/>
<accession>A0AAD4DNX3</accession>
<evidence type="ECO:0000313" key="2">
    <source>
        <dbReference type="Proteomes" id="UP001195769"/>
    </source>
</evidence>
<comment type="caution">
    <text evidence="1">The sequence shown here is derived from an EMBL/GenBank/DDBJ whole genome shotgun (WGS) entry which is preliminary data.</text>
</comment>
<evidence type="ECO:0000313" key="1">
    <source>
        <dbReference type="EMBL" id="KAG1887402.1"/>
    </source>
</evidence>
<dbReference type="EMBL" id="JABBWK010000223">
    <property type="protein sequence ID" value="KAG1887402.1"/>
    <property type="molecule type" value="Genomic_DNA"/>
</dbReference>
<proteinExistence type="predicted"/>
<dbReference type="AlphaFoldDB" id="A0AAD4DNX3"/>
<dbReference type="Proteomes" id="UP001195769">
    <property type="component" value="Unassembled WGS sequence"/>
</dbReference>